<keyword evidence="10" id="KW-1185">Reference proteome</keyword>
<dbReference type="Pfam" id="PF13649">
    <property type="entry name" value="Methyltransf_25"/>
    <property type="match status" value="1"/>
</dbReference>
<gene>
    <name evidence="9" type="ORF">NEOLEDRAFT_1059580</name>
</gene>
<accession>A0A165UFN5</accession>
<evidence type="ECO:0000256" key="1">
    <source>
        <dbReference type="ARBA" id="ARBA00008361"/>
    </source>
</evidence>
<dbReference type="EMBL" id="KV425559">
    <property type="protein sequence ID" value="KZT28080.1"/>
    <property type="molecule type" value="Genomic_DNA"/>
</dbReference>
<dbReference type="AlphaFoldDB" id="A0A165UFN5"/>
<evidence type="ECO:0000256" key="5">
    <source>
        <dbReference type="PROSITE-ProRule" id="PRU00848"/>
    </source>
</evidence>
<dbReference type="InterPro" id="IPR010675">
    <property type="entry name" value="Bin3_C"/>
</dbReference>
<evidence type="ECO:0000313" key="9">
    <source>
        <dbReference type="EMBL" id="KZT28080.1"/>
    </source>
</evidence>
<dbReference type="Proteomes" id="UP000076761">
    <property type="component" value="Unassembled WGS sequence"/>
</dbReference>
<feature type="domain" description="Bin3-type SAM" evidence="8">
    <location>
        <begin position="27"/>
        <end position="272"/>
    </location>
</feature>
<comment type="similarity">
    <text evidence="1 6">Belongs to the methyltransferase superfamily.</text>
</comment>
<keyword evidence="4 5" id="KW-0949">S-adenosyl-L-methionine</keyword>
<reference evidence="9 10" key="1">
    <citation type="journal article" date="2016" name="Mol. Biol. Evol.">
        <title>Comparative Genomics of Early-Diverging Mushroom-Forming Fungi Provides Insights into the Origins of Lignocellulose Decay Capabilities.</title>
        <authorList>
            <person name="Nagy L.G."/>
            <person name="Riley R."/>
            <person name="Tritt A."/>
            <person name="Adam C."/>
            <person name="Daum C."/>
            <person name="Floudas D."/>
            <person name="Sun H."/>
            <person name="Yadav J.S."/>
            <person name="Pangilinan J."/>
            <person name="Larsson K.H."/>
            <person name="Matsuura K."/>
            <person name="Barry K."/>
            <person name="Labutti K."/>
            <person name="Kuo R."/>
            <person name="Ohm R.A."/>
            <person name="Bhattacharya S.S."/>
            <person name="Shirouzu T."/>
            <person name="Yoshinaga Y."/>
            <person name="Martin F.M."/>
            <person name="Grigoriev I.V."/>
            <person name="Hibbett D.S."/>
        </authorList>
    </citation>
    <scope>NUCLEOTIDE SEQUENCE [LARGE SCALE GENOMIC DNA]</scope>
    <source>
        <strain evidence="9 10">HHB14362 ss-1</strain>
    </source>
</reference>
<organism evidence="9 10">
    <name type="scientific">Neolentinus lepideus HHB14362 ss-1</name>
    <dbReference type="NCBI Taxonomy" id="1314782"/>
    <lineage>
        <taxon>Eukaryota</taxon>
        <taxon>Fungi</taxon>
        <taxon>Dikarya</taxon>
        <taxon>Basidiomycota</taxon>
        <taxon>Agaricomycotina</taxon>
        <taxon>Agaricomycetes</taxon>
        <taxon>Gloeophyllales</taxon>
        <taxon>Gloeophyllaceae</taxon>
        <taxon>Neolentinus</taxon>
    </lineage>
</organism>
<dbReference type="GO" id="GO:0017069">
    <property type="term" value="F:snRNA binding"/>
    <property type="evidence" value="ECO:0007669"/>
    <property type="project" value="TreeGrafter"/>
</dbReference>
<protein>
    <recommendedName>
        <fullName evidence="6">RNA methyltransferase</fullName>
        <ecNumber evidence="6">2.1.1.-</ecNumber>
    </recommendedName>
</protein>
<dbReference type="OrthoDB" id="540004at2759"/>
<dbReference type="EC" id="2.1.1.-" evidence="6"/>
<dbReference type="FunCoup" id="A0A165UFN5">
    <property type="interactions" value="18"/>
</dbReference>
<sequence>MSIITNTNIPVHGNYHGYYSKRSSSADPRLALLPPSIFEGKRVLDIGCNEGWVTCEIAQRCGATKVVGVDIDDALIRAAWKRRRTVWSLEAHPEESSDKKKRKRDAEDVRPSVSMRHDYFPASCEHMFGPLPVPPFQATESHNFPHNLSFRTADWVEQDIPEDAEGYDVILAFSITKWIHLNGGDSAVLRFFKRVFTSLKSGGSFILEPQPWDTYGKAKRMHPTLKETAKSLQLRPDNFEAELKKIGFTGARHLGLAGEGGFKRPVDLYVKP</sequence>
<dbReference type="InterPro" id="IPR039772">
    <property type="entry name" value="Bin3-like"/>
</dbReference>
<dbReference type="InterPro" id="IPR041698">
    <property type="entry name" value="Methyltransf_25"/>
</dbReference>
<evidence type="ECO:0000256" key="4">
    <source>
        <dbReference type="ARBA" id="ARBA00022691"/>
    </source>
</evidence>
<dbReference type="SUPFAM" id="SSF53335">
    <property type="entry name" value="S-adenosyl-L-methionine-dependent methyltransferases"/>
    <property type="match status" value="1"/>
</dbReference>
<evidence type="ECO:0000256" key="3">
    <source>
        <dbReference type="ARBA" id="ARBA00022679"/>
    </source>
</evidence>
<dbReference type="PROSITE" id="PS51515">
    <property type="entry name" value="BIN3_SAM"/>
    <property type="match status" value="1"/>
</dbReference>
<evidence type="ECO:0000256" key="7">
    <source>
        <dbReference type="SAM" id="MobiDB-lite"/>
    </source>
</evidence>
<proteinExistence type="inferred from homology"/>
<feature type="region of interest" description="Disordered" evidence="7">
    <location>
        <begin position="91"/>
        <end position="110"/>
    </location>
</feature>
<dbReference type="GO" id="GO:0040031">
    <property type="term" value="P:snRNA modification"/>
    <property type="evidence" value="ECO:0007669"/>
    <property type="project" value="TreeGrafter"/>
</dbReference>
<name>A0A165UFN5_9AGAM</name>
<dbReference type="GO" id="GO:0008173">
    <property type="term" value="F:RNA methyltransferase activity"/>
    <property type="evidence" value="ECO:0007669"/>
    <property type="project" value="UniProtKB-UniRule"/>
</dbReference>
<evidence type="ECO:0000256" key="6">
    <source>
        <dbReference type="RuleBase" id="RU367087"/>
    </source>
</evidence>
<keyword evidence="2 6" id="KW-0489">Methyltransferase</keyword>
<dbReference type="PANTHER" id="PTHR12315:SF0">
    <property type="entry name" value="7SK SNRNA METHYLPHOSPHATE CAPPING ENZYME"/>
    <property type="match status" value="1"/>
</dbReference>
<evidence type="ECO:0000256" key="2">
    <source>
        <dbReference type="ARBA" id="ARBA00022603"/>
    </source>
</evidence>
<dbReference type="STRING" id="1314782.A0A165UFN5"/>
<dbReference type="Pfam" id="PF06859">
    <property type="entry name" value="Bin3"/>
    <property type="match status" value="1"/>
</dbReference>
<dbReference type="GO" id="GO:0032259">
    <property type="term" value="P:methylation"/>
    <property type="evidence" value="ECO:0007669"/>
    <property type="project" value="UniProtKB-KW"/>
</dbReference>
<dbReference type="PANTHER" id="PTHR12315">
    <property type="entry name" value="BICOID-INTERACTING PROTEIN RELATED"/>
    <property type="match status" value="1"/>
</dbReference>
<dbReference type="InterPro" id="IPR024160">
    <property type="entry name" value="BIN3_SAM-bd_dom"/>
</dbReference>
<dbReference type="InterPro" id="IPR029063">
    <property type="entry name" value="SAM-dependent_MTases_sf"/>
</dbReference>
<keyword evidence="3 6" id="KW-0808">Transferase</keyword>
<evidence type="ECO:0000313" key="10">
    <source>
        <dbReference type="Proteomes" id="UP000076761"/>
    </source>
</evidence>
<dbReference type="Gene3D" id="3.40.50.150">
    <property type="entry name" value="Vaccinia Virus protein VP39"/>
    <property type="match status" value="1"/>
</dbReference>
<dbReference type="InParanoid" id="A0A165UFN5"/>
<dbReference type="CDD" id="cd02440">
    <property type="entry name" value="AdoMet_MTases"/>
    <property type="match status" value="1"/>
</dbReference>
<evidence type="ECO:0000259" key="8">
    <source>
        <dbReference type="PROSITE" id="PS51515"/>
    </source>
</evidence>
<dbReference type="GO" id="GO:0008171">
    <property type="term" value="F:O-methyltransferase activity"/>
    <property type="evidence" value="ECO:0007669"/>
    <property type="project" value="UniProtKB-UniRule"/>
</dbReference>